<dbReference type="PANTHER" id="PTHR46566:SF5">
    <property type="entry name" value="1-PHOSPHOFRUCTOKINASE"/>
    <property type="match status" value="1"/>
</dbReference>
<evidence type="ECO:0000256" key="5">
    <source>
        <dbReference type="ARBA" id="ARBA00022840"/>
    </source>
</evidence>
<dbReference type="CDD" id="cd01164">
    <property type="entry name" value="FruK_PfkB_like"/>
    <property type="match status" value="1"/>
</dbReference>
<dbReference type="PANTHER" id="PTHR46566">
    <property type="entry name" value="1-PHOSPHOFRUCTOKINASE-RELATED"/>
    <property type="match status" value="1"/>
</dbReference>
<keyword evidence="2" id="KW-0808">Transferase</keyword>
<sequence>MIVTVTANPSVDRTVLLDDLVLGAVNRGRRSWSEPSGKGVNVALALHAHGVPVRAVVTAGGPVGAQLRQMLDGTGLDAVVVPIAADIRSNISLTQPDGTVTKVNEPGPRLDADELGALLAAVAGELTGARWLVCAGSLPGGVSADFYGELVALGEQRGVPVAVDTSGSALAESLSARPALVKPNLTELAELTGTTPTTLGEVVEAAQEVRRRGARAVLASLGADGAVLVDAEGALWGEAPVKTVVSTVGAGDAMLAGYLGSRGDRVGALGAALRWGAAAVGLEGTLLVPATAAAEVTITDAVDTARPLRHAEPAPAPRTSGLGDDRP</sequence>
<keyword evidence="9" id="KW-1185">Reference proteome</keyword>
<dbReference type="GO" id="GO:0005829">
    <property type="term" value="C:cytosol"/>
    <property type="evidence" value="ECO:0007669"/>
    <property type="project" value="TreeGrafter"/>
</dbReference>
<dbReference type="InterPro" id="IPR011611">
    <property type="entry name" value="PfkB_dom"/>
</dbReference>
<dbReference type="Proteomes" id="UP000467428">
    <property type="component" value="Chromosome"/>
</dbReference>
<gene>
    <name evidence="8" type="ORF">MARA_16900</name>
</gene>
<dbReference type="EMBL" id="AP022593">
    <property type="protein sequence ID" value="BBY48222.1"/>
    <property type="molecule type" value="Genomic_DNA"/>
</dbReference>
<evidence type="ECO:0000256" key="3">
    <source>
        <dbReference type="ARBA" id="ARBA00022741"/>
    </source>
</evidence>
<dbReference type="GO" id="GO:0005524">
    <property type="term" value="F:ATP binding"/>
    <property type="evidence" value="ECO:0007669"/>
    <property type="project" value="UniProtKB-KW"/>
</dbReference>
<dbReference type="GO" id="GO:0008443">
    <property type="term" value="F:phosphofructokinase activity"/>
    <property type="evidence" value="ECO:0007669"/>
    <property type="project" value="TreeGrafter"/>
</dbReference>
<name>A0A7I7RUD1_9MYCO</name>
<organism evidence="8 9">
    <name type="scientific">Mycolicibacterium arabiense</name>
    <dbReference type="NCBI Taxonomy" id="1286181"/>
    <lineage>
        <taxon>Bacteria</taxon>
        <taxon>Bacillati</taxon>
        <taxon>Actinomycetota</taxon>
        <taxon>Actinomycetes</taxon>
        <taxon>Mycobacteriales</taxon>
        <taxon>Mycobacteriaceae</taxon>
        <taxon>Mycolicibacterium</taxon>
    </lineage>
</organism>
<protein>
    <submittedName>
        <fullName evidence="8">1-phosphofructokinase</fullName>
    </submittedName>
</protein>
<dbReference type="InterPro" id="IPR002173">
    <property type="entry name" value="Carboh/pur_kinase_PfkB_CS"/>
</dbReference>
<evidence type="ECO:0000256" key="6">
    <source>
        <dbReference type="SAM" id="MobiDB-lite"/>
    </source>
</evidence>
<dbReference type="KEGG" id="marz:MARA_16900"/>
<proteinExistence type="inferred from homology"/>
<dbReference type="InterPro" id="IPR029056">
    <property type="entry name" value="Ribokinase-like"/>
</dbReference>
<dbReference type="NCBIfam" id="TIGR03168">
    <property type="entry name" value="1-PFK"/>
    <property type="match status" value="1"/>
</dbReference>
<keyword evidence="5" id="KW-0067">ATP-binding</keyword>
<dbReference type="SUPFAM" id="SSF53613">
    <property type="entry name" value="Ribokinase-like"/>
    <property type="match status" value="1"/>
</dbReference>
<dbReference type="Gene3D" id="3.40.1190.20">
    <property type="match status" value="1"/>
</dbReference>
<comment type="similarity">
    <text evidence="1">Belongs to the carbohydrate kinase PfkB family.</text>
</comment>
<evidence type="ECO:0000256" key="1">
    <source>
        <dbReference type="ARBA" id="ARBA00010688"/>
    </source>
</evidence>
<evidence type="ECO:0000313" key="8">
    <source>
        <dbReference type="EMBL" id="BBY48222.1"/>
    </source>
</evidence>
<accession>A0A7I7RUD1</accession>
<keyword evidence="3" id="KW-0547">Nucleotide-binding</keyword>
<feature type="region of interest" description="Disordered" evidence="6">
    <location>
        <begin position="304"/>
        <end position="327"/>
    </location>
</feature>
<evidence type="ECO:0000313" key="9">
    <source>
        <dbReference type="Proteomes" id="UP000467428"/>
    </source>
</evidence>
<dbReference type="AlphaFoldDB" id="A0A7I7RUD1"/>
<evidence type="ECO:0000256" key="4">
    <source>
        <dbReference type="ARBA" id="ARBA00022777"/>
    </source>
</evidence>
<evidence type="ECO:0000256" key="2">
    <source>
        <dbReference type="ARBA" id="ARBA00022679"/>
    </source>
</evidence>
<reference evidence="8 9" key="1">
    <citation type="journal article" date="2019" name="Emerg. Microbes Infect.">
        <title>Comprehensive subspecies identification of 175 nontuberculous mycobacteria species based on 7547 genomic profiles.</title>
        <authorList>
            <person name="Matsumoto Y."/>
            <person name="Kinjo T."/>
            <person name="Motooka D."/>
            <person name="Nabeya D."/>
            <person name="Jung N."/>
            <person name="Uechi K."/>
            <person name="Horii T."/>
            <person name="Iida T."/>
            <person name="Fujita J."/>
            <person name="Nakamura S."/>
        </authorList>
    </citation>
    <scope>NUCLEOTIDE SEQUENCE [LARGE SCALE GENOMIC DNA]</scope>
    <source>
        <strain evidence="8 9">JCM 18538</strain>
    </source>
</reference>
<dbReference type="Pfam" id="PF00294">
    <property type="entry name" value="PfkB"/>
    <property type="match status" value="1"/>
</dbReference>
<evidence type="ECO:0000259" key="7">
    <source>
        <dbReference type="Pfam" id="PF00294"/>
    </source>
</evidence>
<feature type="domain" description="Carbohydrate kinase PfkB" evidence="7">
    <location>
        <begin position="10"/>
        <end position="261"/>
    </location>
</feature>
<dbReference type="InterPro" id="IPR017583">
    <property type="entry name" value="Tagatose/fructose_Pkinase"/>
</dbReference>
<geneLocation type="plasmid" evidence="9">
    <name>pjcm18538 dna</name>
</geneLocation>
<dbReference type="RefSeq" id="WP_163918040.1">
    <property type="nucleotide sequence ID" value="NZ_AP022593.1"/>
</dbReference>
<dbReference type="PROSITE" id="PS00584">
    <property type="entry name" value="PFKB_KINASES_2"/>
    <property type="match status" value="1"/>
</dbReference>
<keyword evidence="4 8" id="KW-0418">Kinase</keyword>